<accession>F6FUR5</accession>
<reference evidence="1 2" key="1">
    <citation type="submission" date="2011-05" db="EMBL/GenBank/DDBJ databases">
        <title>Complete sequence of Isoptericola variabilis 225.</title>
        <authorList>
            <consortium name="US DOE Joint Genome Institute"/>
            <person name="Lucas S."/>
            <person name="Han J."/>
            <person name="Lapidus A."/>
            <person name="Cheng J.-F."/>
            <person name="Goodwin L."/>
            <person name="Pitluck S."/>
            <person name="Peters L."/>
            <person name="Mikhailova N."/>
            <person name="Zeytun A."/>
            <person name="Han C."/>
            <person name="Tapia R."/>
            <person name="Land M."/>
            <person name="Hauser L."/>
            <person name="Kyrpides N."/>
            <person name="Ivanova N."/>
            <person name="Pagani I."/>
            <person name="Siebers A."/>
            <person name="Allgaier M."/>
            <person name="Thelen M."/>
            <person name="Hugenholtz P."/>
            <person name="Gladden J."/>
            <person name="Woyke T."/>
        </authorList>
    </citation>
    <scope>NUCLEOTIDE SEQUENCE [LARGE SCALE GENOMIC DNA]</scope>
    <source>
        <strain evidence="2">225</strain>
    </source>
</reference>
<dbReference type="RefSeq" id="WP_013837721.1">
    <property type="nucleotide sequence ID" value="NC_015588.1"/>
</dbReference>
<dbReference type="Proteomes" id="UP000009236">
    <property type="component" value="Chromosome"/>
</dbReference>
<protein>
    <submittedName>
        <fullName evidence="1">Uncharacterized protein</fullName>
    </submittedName>
</protein>
<dbReference type="AlphaFoldDB" id="F6FUR5"/>
<evidence type="ECO:0000313" key="1">
    <source>
        <dbReference type="EMBL" id="AEG43326.1"/>
    </source>
</evidence>
<keyword evidence="2" id="KW-1185">Reference proteome</keyword>
<proteinExistence type="predicted"/>
<organism evidence="2">
    <name type="scientific">Isoptericola variabilis (strain 225)</name>
    <dbReference type="NCBI Taxonomy" id="743718"/>
    <lineage>
        <taxon>Bacteria</taxon>
        <taxon>Bacillati</taxon>
        <taxon>Actinomycetota</taxon>
        <taxon>Actinomycetes</taxon>
        <taxon>Micrococcales</taxon>
        <taxon>Promicromonosporaceae</taxon>
        <taxon>Isoptericola</taxon>
    </lineage>
</organism>
<sequence length="42" mass="4946">MHYSVGPFPHRGWYPMYTRVLGEHEPECTDEMFDEMVAADGR</sequence>
<evidence type="ECO:0000313" key="2">
    <source>
        <dbReference type="Proteomes" id="UP000009236"/>
    </source>
</evidence>
<dbReference type="HOGENOM" id="CLU_3252695_0_0_11"/>
<gene>
    <name evidence="1" type="ordered locus">Isova_0531</name>
</gene>
<dbReference type="KEGG" id="iva:Isova_0531"/>
<name>F6FUR5_ISOV2</name>
<dbReference type="EMBL" id="CP002810">
    <property type="protein sequence ID" value="AEG43326.1"/>
    <property type="molecule type" value="Genomic_DNA"/>
</dbReference>